<keyword evidence="2" id="KW-1185">Reference proteome</keyword>
<gene>
    <name evidence="1" type="ORF">TARUN_5126</name>
</gene>
<dbReference type="AlphaFoldDB" id="A0A395NMK0"/>
<reference evidence="1 2" key="1">
    <citation type="journal article" date="2018" name="PLoS Pathog.">
        <title>Evolution of structural diversity of trichothecenes, a family of toxins produced by plant pathogenic and entomopathogenic fungi.</title>
        <authorList>
            <person name="Proctor R.H."/>
            <person name="McCormick S.P."/>
            <person name="Kim H.S."/>
            <person name="Cardoza R.E."/>
            <person name="Stanley A.M."/>
            <person name="Lindo L."/>
            <person name="Kelly A."/>
            <person name="Brown D.W."/>
            <person name="Lee T."/>
            <person name="Vaughan M.M."/>
            <person name="Alexander N.J."/>
            <person name="Busman M."/>
            <person name="Gutierrez S."/>
        </authorList>
    </citation>
    <scope>NUCLEOTIDE SEQUENCE [LARGE SCALE GENOMIC DNA]</scope>
    <source>
        <strain evidence="1 2">IBT 40837</strain>
    </source>
</reference>
<protein>
    <submittedName>
        <fullName evidence="1">Uncharacterized protein</fullName>
    </submittedName>
</protein>
<proteinExistence type="predicted"/>
<dbReference type="Proteomes" id="UP000266272">
    <property type="component" value="Unassembled WGS sequence"/>
</dbReference>
<comment type="caution">
    <text evidence="1">The sequence shown here is derived from an EMBL/GenBank/DDBJ whole genome shotgun (WGS) entry which is preliminary data.</text>
</comment>
<evidence type="ECO:0000313" key="1">
    <source>
        <dbReference type="EMBL" id="RFU77144.1"/>
    </source>
</evidence>
<name>A0A395NMK0_TRIAR</name>
<sequence length="149" mass="16962">MSNGQILLKRNPVFIDEEFYSSWENEHGQQALPWALATGVTYYAQSNDPNFSVDEWDGAIEYDIDPKASTVANNASREAASTAYYKEQIVVDERRLFIGDADSHSKHVPQGTVSGKKVVMIENGKVTRPIDERWVKLWQEYLDKYASVQ</sequence>
<dbReference type="EMBL" id="PXOA01000304">
    <property type="protein sequence ID" value="RFU77144.1"/>
    <property type="molecule type" value="Genomic_DNA"/>
</dbReference>
<accession>A0A395NMK0</accession>
<evidence type="ECO:0000313" key="2">
    <source>
        <dbReference type="Proteomes" id="UP000266272"/>
    </source>
</evidence>
<dbReference type="OrthoDB" id="3183782at2759"/>
<organism evidence="1 2">
    <name type="scientific">Trichoderma arundinaceum</name>
    <dbReference type="NCBI Taxonomy" id="490622"/>
    <lineage>
        <taxon>Eukaryota</taxon>
        <taxon>Fungi</taxon>
        <taxon>Dikarya</taxon>
        <taxon>Ascomycota</taxon>
        <taxon>Pezizomycotina</taxon>
        <taxon>Sordariomycetes</taxon>
        <taxon>Hypocreomycetidae</taxon>
        <taxon>Hypocreales</taxon>
        <taxon>Hypocreaceae</taxon>
        <taxon>Trichoderma</taxon>
    </lineage>
</organism>